<dbReference type="Proteomes" id="UP000737018">
    <property type="component" value="Unassembled WGS sequence"/>
</dbReference>
<gene>
    <name evidence="1" type="ORF">CMV_008462</name>
</gene>
<name>A0A8J4RLR9_9ROSI</name>
<dbReference type="OrthoDB" id="10410201at2759"/>
<sequence length="80" mass="8973">MTWTRSFRCIRMLGECSLRQMSLKPLPNLFVRVSPIASALPSQTAKIATQNIVTPSTAPATALLLLNYMCKRISWTSFLK</sequence>
<evidence type="ECO:0000313" key="1">
    <source>
        <dbReference type="EMBL" id="KAF3967549.1"/>
    </source>
</evidence>
<accession>A0A8J4RLR9</accession>
<dbReference type="AlphaFoldDB" id="A0A8J4RLR9"/>
<evidence type="ECO:0000313" key="2">
    <source>
        <dbReference type="Proteomes" id="UP000737018"/>
    </source>
</evidence>
<comment type="caution">
    <text evidence="1">The sequence shown here is derived from an EMBL/GenBank/DDBJ whole genome shotgun (WGS) entry which is preliminary data.</text>
</comment>
<reference evidence="1" key="1">
    <citation type="submission" date="2020-03" db="EMBL/GenBank/DDBJ databases">
        <title>Castanea mollissima Vanexum genome sequencing.</title>
        <authorList>
            <person name="Staton M."/>
        </authorList>
    </citation>
    <scope>NUCLEOTIDE SEQUENCE</scope>
    <source>
        <tissue evidence="1">Leaf</tissue>
    </source>
</reference>
<keyword evidence="2" id="KW-1185">Reference proteome</keyword>
<organism evidence="1 2">
    <name type="scientific">Castanea mollissima</name>
    <name type="common">Chinese chestnut</name>
    <dbReference type="NCBI Taxonomy" id="60419"/>
    <lineage>
        <taxon>Eukaryota</taxon>
        <taxon>Viridiplantae</taxon>
        <taxon>Streptophyta</taxon>
        <taxon>Embryophyta</taxon>
        <taxon>Tracheophyta</taxon>
        <taxon>Spermatophyta</taxon>
        <taxon>Magnoliopsida</taxon>
        <taxon>eudicotyledons</taxon>
        <taxon>Gunneridae</taxon>
        <taxon>Pentapetalae</taxon>
        <taxon>rosids</taxon>
        <taxon>fabids</taxon>
        <taxon>Fagales</taxon>
        <taxon>Fagaceae</taxon>
        <taxon>Castanea</taxon>
    </lineage>
</organism>
<proteinExistence type="predicted"/>
<protein>
    <submittedName>
        <fullName evidence="1">Uncharacterized protein</fullName>
    </submittedName>
</protein>
<dbReference type="EMBL" id="JRKL02000884">
    <property type="protein sequence ID" value="KAF3967549.1"/>
    <property type="molecule type" value="Genomic_DNA"/>
</dbReference>